<dbReference type="InterPro" id="IPR050833">
    <property type="entry name" value="Poly_Biosynth_Transport"/>
</dbReference>
<keyword evidence="4 6" id="KW-1133">Transmembrane helix</keyword>
<feature type="transmembrane region" description="Helical" evidence="6">
    <location>
        <begin position="44"/>
        <end position="62"/>
    </location>
</feature>
<dbReference type="RefSeq" id="WP_103416007.1">
    <property type="nucleotide sequence ID" value="NZ_CAJUXS010000002.1"/>
</dbReference>
<dbReference type="Proteomes" id="UP001269271">
    <property type="component" value="Unassembled WGS sequence"/>
</dbReference>
<feature type="transmembrane region" description="Helical" evidence="6">
    <location>
        <begin position="109"/>
        <end position="128"/>
    </location>
</feature>
<organism evidence="7 8">
    <name type="scientific">Staphylococcus haemolyticus</name>
    <dbReference type="NCBI Taxonomy" id="1283"/>
    <lineage>
        <taxon>Bacteria</taxon>
        <taxon>Bacillati</taxon>
        <taxon>Bacillota</taxon>
        <taxon>Bacilli</taxon>
        <taxon>Bacillales</taxon>
        <taxon>Staphylococcaceae</taxon>
        <taxon>Staphylococcus</taxon>
    </lineage>
</organism>
<evidence type="ECO:0000256" key="2">
    <source>
        <dbReference type="ARBA" id="ARBA00022475"/>
    </source>
</evidence>
<gene>
    <name evidence="7" type="ORF">RO950_01745</name>
</gene>
<keyword evidence="3 6" id="KW-0812">Transmembrane</keyword>
<keyword evidence="5 6" id="KW-0472">Membrane</keyword>
<protein>
    <submittedName>
        <fullName evidence="7">Capsular biosynthesis protein</fullName>
    </submittedName>
</protein>
<evidence type="ECO:0000256" key="3">
    <source>
        <dbReference type="ARBA" id="ARBA00022692"/>
    </source>
</evidence>
<feature type="transmembrane region" description="Helical" evidence="6">
    <location>
        <begin position="371"/>
        <end position="393"/>
    </location>
</feature>
<accession>A0ABU3IDV9</accession>
<evidence type="ECO:0000256" key="1">
    <source>
        <dbReference type="ARBA" id="ARBA00004651"/>
    </source>
</evidence>
<feature type="transmembrane region" description="Helical" evidence="6">
    <location>
        <begin position="279"/>
        <end position="303"/>
    </location>
</feature>
<feature type="transmembrane region" description="Helical" evidence="6">
    <location>
        <begin position="82"/>
        <end position="103"/>
    </location>
</feature>
<keyword evidence="8" id="KW-1185">Reference proteome</keyword>
<evidence type="ECO:0000313" key="8">
    <source>
        <dbReference type="Proteomes" id="UP001269271"/>
    </source>
</evidence>
<comment type="caution">
    <text evidence="7">The sequence shown here is derived from an EMBL/GenBank/DDBJ whole genome shotgun (WGS) entry which is preliminary data.</text>
</comment>
<dbReference type="PANTHER" id="PTHR30250:SF11">
    <property type="entry name" value="O-ANTIGEN TRANSPORTER-RELATED"/>
    <property type="match status" value="1"/>
</dbReference>
<sequence length="398" mass="45538">MSKKLFVIDTIKTIFSSLIIALGLQFIAYPFIHRGMGDNNFGEILTVYTILTITSVVLGNTLNNIRLINVDHYSSNNYFSRFYRTLIVSIAIETIALFILLFVYFNLSILDIFVLLFVNILMCLRIYLNVFFRMKLEYNKILYVAIAQFIGMMLGLMMFSVTHYWIIVFLISELFAVVYTLYELRNLNRAEANSKAKPIVKDFVMLLGTNGLNNINLYLDRLILLPLIGGRAVTLAFLSTFVGKMLATFMYPVNNVLLSYISVNSSWNKLKQYISVNVYSILALIAVMIVSYPLTIFIVSWLYQTDPKDFKNLILIGNLGVLINAVSIMIQTLNTKHISISKQANYITIHTIIYILISMLVTKYYGLVGFFWATLLANLLKYVVLNLLGICMIKKQKN</sequence>
<evidence type="ECO:0000256" key="5">
    <source>
        <dbReference type="ARBA" id="ARBA00023136"/>
    </source>
</evidence>
<feature type="transmembrane region" description="Helical" evidence="6">
    <location>
        <begin position="315"/>
        <end position="334"/>
    </location>
</feature>
<feature type="transmembrane region" description="Helical" evidence="6">
    <location>
        <begin position="12"/>
        <end position="32"/>
    </location>
</feature>
<dbReference type="PANTHER" id="PTHR30250">
    <property type="entry name" value="PST FAMILY PREDICTED COLANIC ACID TRANSPORTER"/>
    <property type="match status" value="1"/>
</dbReference>
<evidence type="ECO:0000256" key="4">
    <source>
        <dbReference type="ARBA" id="ARBA00022989"/>
    </source>
</evidence>
<evidence type="ECO:0000313" key="7">
    <source>
        <dbReference type="EMBL" id="MDT4285746.1"/>
    </source>
</evidence>
<proteinExistence type="predicted"/>
<evidence type="ECO:0000256" key="6">
    <source>
        <dbReference type="SAM" id="Phobius"/>
    </source>
</evidence>
<feature type="transmembrane region" description="Helical" evidence="6">
    <location>
        <begin position="164"/>
        <end position="182"/>
    </location>
</feature>
<keyword evidence="2" id="KW-1003">Cell membrane</keyword>
<feature type="transmembrane region" description="Helical" evidence="6">
    <location>
        <begin position="249"/>
        <end position="267"/>
    </location>
</feature>
<reference evidence="7 8" key="1">
    <citation type="submission" date="2023-08" db="EMBL/GenBank/DDBJ databases">
        <title>Genomic surveillance of Staphylococcus haemolyticus neonatal outbreak in southern France.</title>
        <authorList>
            <person name="Magnan C."/>
            <person name="Morsli M."/>
            <person name="Thiery B."/>
            <person name="Salipante F."/>
            <person name="Attar J."/>
            <person name="Massimo D.M."/>
            <person name="Ory J."/>
            <person name="Pantel A."/>
            <person name="Lavigne J.-P."/>
        </authorList>
    </citation>
    <scope>NUCLEOTIDE SEQUENCE [LARGE SCALE GENOMIC DNA]</scope>
    <source>
        <strain evidence="7 8">NSH026</strain>
    </source>
</reference>
<dbReference type="EMBL" id="JAVSOO010000003">
    <property type="protein sequence ID" value="MDT4285746.1"/>
    <property type="molecule type" value="Genomic_DNA"/>
</dbReference>
<feature type="transmembrane region" description="Helical" evidence="6">
    <location>
        <begin position="140"/>
        <end position="158"/>
    </location>
</feature>
<name>A0ABU3IDV9_STAHA</name>
<comment type="subcellular location">
    <subcellularLocation>
        <location evidence="1">Cell membrane</location>
        <topology evidence="1">Multi-pass membrane protein</topology>
    </subcellularLocation>
</comment>
<feature type="transmembrane region" description="Helical" evidence="6">
    <location>
        <begin position="346"/>
        <end position="365"/>
    </location>
</feature>